<dbReference type="PIRSF" id="PIRSF006078">
    <property type="entry name" value="GlxK"/>
    <property type="match status" value="1"/>
</dbReference>
<evidence type="ECO:0000313" key="7">
    <source>
        <dbReference type="Proteomes" id="UP000033457"/>
    </source>
</evidence>
<comment type="similarity">
    <text evidence="1 4">Belongs to the glycerate kinase type-1 family.</text>
</comment>
<sequence>MKVEKMNPHIVIAPDSFKGTATTHEAGAWLAEGIRAAANEDPSGAPSQELNITIVPMADGGEGTASCFQGTTITLPTTDANGRLIEASYVLDDTVAYIDIAAASGLPLVSDQLRPLTADTYGTGVLIADAQTRGAQRIVLCLGGSATTDGGTGILVALGAQPLTESGFTCRQGGAGLIDAAHIDTAQLNIPAAGLDWVLLSDVRCPATGAHGAAAVFGPQKGASEHDIATLDAGITQLCAITGVDPQIAGMGAAGAIPVGITWLSTLIHGNADHVHIAPGAQVVAEATGLVELIATADLVITGEGKFDSQSTTGKVVGTIMDLVPKKLAIVAGQFASSCPDEVIGVELIEADVRTQLIDAGKRVYNTYRQISTTQG</sequence>
<dbReference type="AlphaFoldDB" id="A0A0F6TD80"/>
<proteinExistence type="inferred from homology"/>
<keyword evidence="3 4" id="KW-0418">Kinase</keyword>
<dbReference type="Gene3D" id="3.40.50.10350">
    <property type="entry name" value="Glycerate kinase, domain 1"/>
    <property type="match status" value="1"/>
</dbReference>
<keyword evidence="2 4" id="KW-0808">Transferase</keyword>
<name>A0A0F6TD80_9CORY</name>
<dbReference type="InterPro" id="IPR018197">
    <property type="entry name" value="Glycerate_kinase_RE-like"/>
</dbReference>
<evidence type="ECO:0000256" key="1">
    <source>
        <dbReference type="ARBA" id="ARBA00006284"/>
    </source>
</evidence>
<dbReference type="Gene3D" id="3.90.1510.10">
    <property type="entry name" value="Glycerate kinase, domain 2"/>
    <property type="match status" value="1"/>
</dbReference>
<gene>
    <name evidence="6" type="primary">glxK</name>
    <name evidence="6" type="ORF">NCTC949_01905</name>
    <name evidence="5" type="ORF">UL82_06695</name>
</gene>
<dbReference type="PANTHER" id="PTHR21599">
    <property type="entry name" value="GLYCERATE KINASE"/>
    <property type="match status" value="1"/>
</dbReference>
<dbReference type="SUPFAM" id="SSF110738">
    <property type="entry name" value="Glycerate kinase I"/>
    <property type="match status" value="1"/>
</dbReference>
<dbReference type="NCBIfam" id="TIGR00045">
    <property type="entry name" value="glycerate kinase"/>
    <property type="match status" value="1"/>
</dbReference>
<organism evidence="5 7">
    <name type="scientific">Corynebacterium kutscheri</name>
    <dbReference type="NCBI Taxonomy" id="35755"/>
    <lineage>
        <taxon>Bacteria</taxon>
        <taxon>Bacillati</taxon>
        <taxon>Actinomycetota</taxon>
        <taxon>Actinomycetes</taxon>
        <taxon>Mycobacteriales</taxon>
        <taxon>Corynebacteriaceae</taxon>
        <taxon>Corynebacterium</taxon>
    </lineage>
</organism>
<dbReference type="PANTHER" id="PTHR21599:SF0">
    <property type="entry name" value="GLYCERATE KINASE"/>
    <property type="match status" value="1"/>
</dbReference>
<dbReference type="OrthoDB" id="9774290at2"/>
<dbReference type="EMBL" id="CP011312">
    <property type="protein sequence ID" value="AKE41504.1"/>
    <property type="molecule type" value="Genomic_DNA"/>
</dbReference>
<dbReference type="KEGG" id="cku:UL82_06695"/>
<dbReference type="Pfam" id="PF02595">
    <property type="entry name" value="Gly_kinase"/>
    <property type="match status" value="1"/>
</dbReference>
<reference evidence="6 8" key="2">
    <citation type="submission" date="2018-12" db="EMBL/GenBank/DDBJ databases">
        <authorList>
            <consortium name="Pathogen Informatics"/>
        </authorList>
    </citation>
    <scope>NUCLEOTIDE SEQUENCE [LARGE SCALE GENOMIC DNA]</scope>
    <source>
        <strain evidence="6 8">NCTC949</strain>
    </source>
</reference>
<reference evidence="5 7" key="1">
    <citation type="journal article" date="2015" name="Genome Announc.">
        <title>Complete Genome Sequence of Corynebacterium kutscheri DSM 20755, a Corynebacterial Type Strain with Remarkably Low G+C Content of Chromosomal DNA.</title>
        <authorList>
            <person name="Ruckert C."/>
            <person name="Albersmeier A."/>
            <person name="Winkler A."/>
            <person name="Tauch A."/>
        </authorList>
    </citation>
    <scope>NUCLEOTIDE SEQUENCE [LARGE SCALE GENOMIC DNA]</scope>
    <source>
        <strain evidence="5 7">DSM 20755</strain>
    </source>
</reference>
<evidence type="ECO:0000256" key="4">
    <source>
        <dbReference type="PIRNR" id="PIRNR006078"/>
    </source>
</evidence>
<dbReference type="Proteomes" id="UP000271380">
    <property type="component" value="Chromosome"/>
</dbReference>
<dbReference type="GO" id="GO:0031388">
    <property type="term" value="P:organic acid phosphorylation"/>
    <property type="evidence" value="ECO:0007669"/>
    <property type="project" value="UniProtKB-UniRule"/>
</dbReference>
<dbReference type="GO" id="GO:0008887">
    <property type="term" value="F:glycerate kinase activity"/>
    <property type="evidence" value="ECO:0007669"/>
    <property type="project" value="UniProtKB-UniRule"/>
</dbReference>
<dbReference type="HOGENOM" id="CLU_028255_0_0_11"/>
<dbReference type="InterPro" id="IPR036129">
    <property type="entry name" value="Glycerate_kinase_sf"/>
</dbReference>
<accession>A0A0F6TD80</accession>
<dbReference type="EMBL" id="LR134377">
    <property type="protein sequence ID" value="VEH08782.1"/>
    <property type="molecule type" value="Genomic_DNA"/>
</dbReference>
<dbReference type="STRING" id="35755.UL82_06695"/>
<protein>
    <submittedName>
        <fullName evidence="5">Glycerate kinase</fullName>
        <ecNumber evidence="5">2.7.1.31</ecNumber>
    </submittedName>
</protein>
<evidence type="ECO:0000256" key="3">
    <source>
        <dbReference type="ARBA" id="ARBA00022777"/>
    </source>
</evidence>
<evidence type="ECO:0000313" key="6">
    <source>
        <dbReference type="EMBL" id="VEH08782.1"/>
    </source>
</evidence>
<evidence type="ECO:0000256" key="2">
    <source>
        <dbReference type="ARBA" id="ARBA00022679"/>
    </source>
</evidence>
<dbReference type="InterPro" id="IPR004381">
    <property type="entry name" value="Glycerate_kinase"/>
</dbReference>
<evidence type="ECO:0000313" key="8">
    <source>
        <dbReference type="Proteomes" id="UP000271380"/>
    </source>
</evidence>
<dbReference type="EC" id="2.7.1.31" evidence="5"/>
<keyword evidence="7" id="KW-1185">Reference proteome</keyword>
<dbReference type="Proteomes" id="UP000033457">
    <property type="component" value="Chromosome"/>
</dbReference>
<evidence type="ECO:0000313" key="5">
    <source>
        <dbReference type="EMBL" id="AKE41504.1"/>
    </source>
</evidence>
<dbReference type="InterPro" id="IPR018193">
    <property type="entry name" value="Glyc_kinase_flavodox-like_fold"/>
</dbReference>